<dbReference type="SUPFAM" id="SSF51182">
    <property type="entry name" value="RmlC-like cupins"/>
    <property type="match status" value="1"/>
</dbReference>
<feature type="domain" description="HTH araC/xylS-type" evidence="5">
    <location>
        <begin position="167"/>
        <end position="267"/>
    </location>
</feature>
<dbReference type="InterPro" id="IPR018060">
    <property type="entry name" value="HTH_AraC"/>
</dbReference>
<dbReference type="PANTHER" id="PTHR11019">
    <property type="entry name" value="HTH-TYPE TRANSCRIPTIONAL REGULATOR NIMR"/>
    <property type="match status" value="1"/>
</dbReference>
<dbReference type="CDD" id="cd06124">
    <property type="entry name" value="cupin_NimR-like_N"/>
    <property type="match status" value="1"/>
</dbReference>
<dbReference type="Pfam" id="PF12833">
    <property type="entry name" value="HTH_18"/>
    <property type="match status" value="1"/>
</dbReference>
<dbReference type="PANTHER" id="PTHR11019:SF159">
    <property type="entry name" value="TRANSCRIPTIONAL REGULATOR-RELATED"/>
    <property type="match status" value="1"/>
</dbReference>
<proteinExistence type="predicted"/>
<evidence type="ECO:0000313" key="7">
    <source>
        <dbReference type="Proteomes" id="UP000254512"/>
    </source>
</evidence>
<evidence type="ECO:0000256" key="3">
    <source>
        <dbReference type="ARBA" id="ARBA00023125"/>
    </source>
</evidence>
<keyword evidence="2" id="KW-0805">Transcription regulation</keyword>
<dbReference type="AlphaFoldDB" id="A0A377HNA7"/>
<keyword evidence="4" id="KW-0804">Transcription</keyword>
<dbReference type="InterPro" id="IPR011051">
    <property type="entry name" value="RmlC_Cupin_sf"/>
</dbReference>
<dbReference type="Proteomes" id="UP000254512">
    <property type="component" value="Unassembled WGS sequence"/>
</dbReference>
<dbReference type="EMBL" id="UGHD01000002">
    <property type="protein sequence ID" value="STO57192.1"/>
    <property type="molecule type" value="Genomic_DNA"/>
</dbReference>
<sequence>MVRRIQNENCDYSEWREGADLIARKWSLECDDRVHLSQRPYAMHKHHRGQLLCIDEGLIQVNTEEGTWLLPPYRAGWIPPEAMHSVSFHGSLKGWSLLFSPSSCHQLPSSPCVIEMNDVLNVLSNRVVSWSKTNDLSPEQSRILGVILDEIGRAPQENLYFPLPKDPRLQKIAQSMLDEPGNTKSVEHWASVGAISSRTLRRLVRSEFMMSFSMWRQQILLIHALEMLARGISVGDVSFALGYSTPSNFIAMFRKVYGESPARYFSKRG</sequence>
<evidence type="ECO:0000256" key="2">
    <source>
        <dbReference type="ARBA" id="ARBA00023015"/>
    </source>
</evidence>
<keyword evidence="1" id="KW-0678">Repressor</keyword>
<evidence type="ECO:0000259" key="5">
    <source>
        <dbReference type="PROSITE" id="PS01124"/>
    </source>
</evidence>
<evidence type="ECO:0000256" key="4">
    <source>
        <dbReference type="ARBA" id="ARBA00023163"/>
    </source>
</evidence>
<evidence type="ECO:0000313" key="6">
    <source>
        <dbReference type="EMBL" id="STO57192.1"/>
    </source>
</evidence>
<name>A0A377HNA7_GRIHO</name>
<dbReference type="FunFam" id="1.10.10.60:FF:000132">
    <property type="entry name" value="AraC family transcriptional regulator"/>
    <property type="match status" value="1"/>
</dbReference>
<reference evidence="6 7" key="1">
    <citation type="submission" date="2018-06" db="EMBL/GenBank/DDBJ databases">
        <authorList>
            <consortium name="Pathogen Informatics"/>
            <person name="Doyle S."/>
        </authorList>
    </citation>
    <scope>NUCLEOTIDE SEQUENCE [LARGE SCALE GENOMIC DNA]</scope>
    <source>
        <strain evidence="6 7">NCTC11645</strain>
    </source>
</reference>
<gene>
    <name evidence="6" type="primary">ripA</name>
    <name evidence="6" type="ORF">NCTC11645_01576</name>
</gene>
<dbReference type="SUPFAM" id="SSF46689">
    <property type="entry name" value="Homeodomain-like"/>
    <property type="match status" value="1"/>
</dbReference>
<protein>
    <submittedName>
        <fullName evidence="6">HTH-type transcriptional repressor of iron proteins A</fullName>
    </submittedName>
</protein>
<dbReference type="SMART" id="SM00342">
    <property type="entry name" value="HTH_ARAC"/>
    <property type="match status" value="1"/>
</dbReference>
<dbReference type="PROSITE" id="PS01124">
    <property type="entry name" value="HTH_ARAC_FAMILY_2"/>
    <property type="match status" value="1"/>
</dbReference>
<evidence type="ECO:0000256" key="1">
    <source>
        <dbReference type="ARBA" id="ARBA00022491"/>
    </source>
</evidence>
<keyword evidence="3" id="KW-0238">DNA-binding</keyword>
<dbReference type="Gene3D" id="1.10.10.60">
    <property type="entry name" value="Homeodomain-like"/>
    <property type="match status" value="1"/>
</dbReference>
<dbReference type="RefSeq" id="WP_181897506.1">
    <property type="nucleotide sequence ID" value="NZ_JACGMI010000001.1"/>
</dbReference>
<dbReference type="GO" id="GO:0043565">
    <property type="term" value="F:sequence-specific DNA binding"/>
    <property type="evidence" value="ECO:0007669"/>
    <property type="project" value="InterPro"/>
</dbReference>
<organism evidence="6 7">
    <name type="scientific">Grimontia hollisae</name>
    <name type="common">Vibrio hollisae</name>
    <dbReference type="NCBI Taxonomy" id="673"/>
    <lineage>
        <taxon>Bacteria</taxon>
        <taxon>Pseudomonadati</taxon>
        <taxon>Pseudomonadota</taxon>
        <taxon>Gammaproteobacteria</taxon>
        <taxon>Vibrionales</taxon>
        <taxon>Vibrionaceae</taxon>
        <taxon>Grimontia</taxon>
    </lineage>
</organism>
<dbReference type="GO" id="GO:0003700">
    <property type="term" value="F:DNA-binding transcription factor activity"/>
    <property type="evidence" value="ECO:0007669"/>
    <property type="project" value="InterPro"/>
</dbReference>
<accession>A0A377HNA7</accession>
<dbReference type="InterPro" id="IPR009057">
    <property type="entry name" value="Homeodomain-like_sf"/>
</dbReference>